<keyword evidence="1" id="KW-0812">Transmembrane</keyword>
<keyword evidence="1" id="KW-0472">Membrane</keyword>
<dbReference type="EMBL" id="JARJCW010000052">
    <property type="protein sequence ID" value="KAJ7203111.1"/>
    <property type="molecule type" value="Genomic_DNA"/>
</dbReference>
<protein>
    <submittedName>
        <fullName evidence="2">Uncharacterized protein</fullName>
    </submittedName>
</protein>
<proteinExistence type="predicted"/>
<evidence type="ECO:0000313" key="3">
    <source>
        <dbReference type="Proteomes" id="UP001219525"/>
    </source>
</evidence>
<comment type="caution">
    <text evidence="2">The sequence shown here is derived from an EMBL/GenBank/DDBJ whole genome shotgun (WGS) entry which is preliminary data.</text>
</comment>
<keyword evidence="1" id="KW-1133">Transmembrane helix</keyword>
<dbReference type="Proteomes" id="UP001219525">
    <property type="component" value="Unassembled WGS sequence"/>
</dbReference>
<evidence type="ECO:0000256" key="1">
    <source>
        <dbReference type="SAM" id="Phobius"/>
    </source>
</evidence>
<feature type="transmembrane region" description="Helical" evidence="1">
    <location>
        <begin position="191"/>
        <end position="214"/>
    </location>
</feature>
<reference evidence="2" key="1">
    <citation type="submission" date="2023-03" db="EMBL/GenBank/DDBJ databases">
        <title>Massive genome expansion in bonnet fungi (Mycena s.s.) driven by repeated elements and novel gene families across ecological guilds.</title>
        <authorList>
            <consortium name="Lawrence Berkeley National Laboratory"/>
            <person name="Harder C.B."/>
            <person name="Miyauchi S."/>
            <person name="Viragh M."/>
            <person name="Kuo A."/>
            <person name="Thoen E."/>
            <person name="Andreopoulos B."/>
            <person name="Lu D."/>
            <person name="Skrede I."/>
            <person name="Drula E."/>
            <person name="Henrissat B."/>
            <person name="Morin E."/>
            <person name="Kohler A."/>
            <person name="Barry K."/>
            <person name="LaButti K."/>
            <person name="Morin E."/>
            <person name="Salamov A."/>
            <person name="Lipzen A."/>
            <person name="Mereny Z."/>
            <person name="Hegedus B."/>
            <person name="Baldrian P."/>
            <person name="Stursova M."/>
            <person name="Weitz H."/>
            <person name="Taylor A."/>
            <person name="Grigoriev I.V."/>
            <person name="Nagy L.G."/>
            <person name="Martin F."/>
            <person name="Kauserud H."/>
        </authorList>
    </citation>
    <scope>NUCLEOTIDE SEQUENCE</scope>
    <source>
        <strain evidence="2">9144</strain>
    </source>
</reference>
<feature type="transmembrane region" description="Helical" evidence="1">
    <location>
        <begin position="130"/>
        <end position="153"/>
    </location>
</feature>
<organism evidence="2 3">
    <name type="scientific">Mycena pura</name>
    <dbReference type="NCBI Taxonomy" id="153505"/>
    <lineage>
        <taxon>Eukaryota</taxon>
        <taxon>Fungi</taxon>
        <taxon>Dikarya</taxon>
        <taxon>Basidiomycota</taxon>
        <taxon>Agaricomycotina</taxon>
        <taxon>Agaricomycetes</taxon>
        <taxon>Agaricomycetidae</taxon>
        <taxon>Agaricales</taxon>
        <taxon>Marasmiineae</taxon>
        <taxon>Mycenaceae</taxon>
        <taxon>Mycena</taxon>
    </lineage>
</organism>
<name>A0AAD6VCG4_9AGAR</name>
<feature type="transmembrane region" description="Helical" evidence="1">
    <location>
        <begin position="21"/>
        <end position="39"/>
    </location>
</feature>
<keyword evidence="3" id="KW-1185">Reference proteome</keyword>
<evidence type="ECO:0000313" key="2">
    <source>
        <dbReference type="EMBL" id="KAJ7203111.1"/>
    </source>
</evidence>
<feature type="transmembrane region" description="Helical" evidence="1">
    <location>
        <begin position="436"/>
        <end position="457"/>
    </location>
</feature>
<gene>
    <name evidence="2" type="ORF">GGX14DRAFT_652603</name>
</gene>
<feature type="transmembrane region" description="Helical" evidence="1">
    <location>
        <begin position="83"/>
        <end position="101"/>
    </location>
</feature>
<sequence length="575" mass="63174">MARPLKLSNILFNSNARVYNLRLFLLADVVITVLVGMYLGPVRLAEVQVGRRLLCVVTLREVFMALIRISIEHSLFRLDMKGLAVIDLVLVFFELGGYAGGLNGDVNSTYDIISNPGAGMATLATPIARLPGLVLIPTTMVVGIASLAISAVFRISTILYPPYTVTSILLNRAVARPLVRGESKLIIFSRALVLSCLGVLIPAFGFYSIVILPMQEATYIKSIMYLSSIPGPYLRFPFAQQFPPRTGNASFYMYLLSDASSSQVTSQIRVNAYGELIDYNVNDHDSKYTTFNCSPPNINAYEIIVQLGDSVILYMPPWYSRPEVLDNQVLGKDFTVPKPTVLLPGSRLFGLLTWTARIRLESSLVNLDLDGIHYCADRGQGWEYQPKILGLQQNPSDKTDDGTSHLTLLLMGGPCQIFQEATDSSTLSGVTNLGGFWTFVNGAFALLFGANIIYFAFGHSLLSAWRISFNAKNSFTNHKWHEDFPALRTEGGLPGSESAGIVAFIRERLVDLDQPRPRDASEKYMGSTSLHGSDVLQAACHAESLALHSSEESVESVPAEYLTKTAGYILEDIPL</sequence>
<dbReference type="AlphaFoldDB" id="A0AAD6VCG4"/>
<accession>A0AAD6VCG4</accession>